<evidence type="ECO:0000256" key="3">
    <source>
        <dbReference type="ARBA" id="ARBA00022448"/>
    </source>
</evidence>
<dbReference type="GO" id="GO:0034220">
    <property type="term" value="P:monoatomic ion transmembrane transport"/>
    <property type="evidence" value="ECO:0007669"/>
    <property type="project" value="InterPro"/>
</dbReference>
<sequence length="365" mass="39723">MKKTLVALAVAAVAATSANAAVVYNQDGTKVDVGGQVRLLLTKDKNERADLKYGSSRIHAKVNQDLGDGYSALGHLEIGLKGDQDNVTVRRVYAGFAKEGVGQLTFGRQLTNLDDVGVSDYTYDLGGVNTTVTEANKDIRFRSADFAGFQFGLDYYFGDNAKNKAYEYEDENGITQTSSTYDNASGFGVSAFYTVDVANDTALNFEAGYTQTKFGNNGTESPVKPYKQKAFTVGAEVVSGKFALGVDYSQAKATKATNDKNSLDIIAPHSSGTVVSLPVNKLQQLEVGAKYDYLDNASVYGEYIYRQGKFVNVDEKVKVNEFILGTDYKFAKNVITYFEAGTAKAKFDDKSARDHKVRVGLRVLF</sequence>
<comment type="caution">
    <text evidence="13">The sequence shown here is derived from an EMBL/GenBank/DDBJ whole genome shotgun (WGS) entry which is preliminary data.</text>
</comment>
<dbReference type="GO" id="GO:0009279">
    <property type="term" value="C:cell outer membrane"/>
    <property type="evidence" value="ECO:0007669"/>
    <property type="project" value="UniProtKB-SubCell"/>
</dbReference>
<accession>A0A0A2XNT9</accession>
<keyword evidence="3" id="KW-0813">Transport</keyword>
<dbReference type="InterPro" id="IPR050298">
    <property type="entry name" value="Gram-neg_bact_OMP"/>
</dbReference>
<evidence type="ECO:0000256" key="9">
    <source>
        <dbReference type="ARBA" id="ARBA00023136"/>
    </source>
</evidence>
<name>A0A0A2XNT9_9PAST</name>
<keyword evidence="9" id="KW-0472">Membrane</keyword>
<dbReference type="AlphaFoldDB" id="A0A0A2XNT9"/>
<feature type="signal peptide" evidence="11">
    <location>
        <begin position="1"/>
        <end position="20"/>
    </location>
</feature>
<evidence type="ECO:0000256" key="11">
    <source>
        <dbReference type="SAM" id="SignalP"/>
    </source>
</evidence>
<evidence type="ECO:0000259" key="12">
    <source>
        <dbReference type="Pfam" id="PF13609"/>
    </source>
</evidence>
<dbReference type="Pfam" id="PF13609">
    <property type="entry name" value="Porin_4"/>
    <property type="match status" value="1"/>
</dbReference>
<dbReference type="InterPro" id="IPR023614">
    <property type="entry name" value="Porin_dom_sf"/>
</dbReference>
<evidence type="ECO:0000256" key="2">
    <source>
        <dbReference type="ARBA" id="ARBA00007539"/>
    </source>
</evidence>
<dbReference type="PANTHER" id="PTHR34501">
    <property type="entry name" value="PROTEIN YDDL-RELATED"/>
    <property type="match status" value="1"/>
</dbReference>
<evidence type="ECO:0000256" key="8">
    <source>
        <dbReference type="ARBA" id="ARBA00023114"/>
    </source>
</evidence>
<feature type="chain" id="PRO_5002007665" evidence="11">
    <location>
        <begin position="21"/>
        <end position="365"/>
    </location>
</feature>
<reference evidence="13 14" key="1">
    <citation type="submission" date="2014-08" db="EMBL/GenBank/DDBJ databases">
        <title>Chaperone-usher fimbriae in a diverse selection of Gallibacterium genomes.</title>
        <authorList>
            <person name="Kudirkiene E."/>
            <person name="Bager R.J."/>
            <person name="Johnson T.J."/>
            <person name="Bojesen A.M."/>
        </authorList>
    </citation>
    <scope>NUCLEOTIDE SEQUENCE [LARGE SCALE GENOMIC DNA]</scope>
    <source>
        <strain evidence="13 14">20558/3kl.</strain>
    </source>
</reference>
<keyword evidence="8" id="KW-0626">Porin</keyword>
<dbReference type="GO" id="GO:0015288">
    <property type="term" value="F:porin activity"/>
    <property type="evidence" value="ECO:0007669"/>
    <property type="project" value="UniProtKB-KW"/>
</dbReference>
<gene>
    <name evidence="13" type="ORF">JP32_04385</name>
</gene>
<protein>
    <submittedName>
        <fullName evidence="13">Membrane protein</fullName>
    </submittedName>
</protein>
<dbReference type="RefSeq" id="WP_039083764.1">
    <property type="nucleotide sequence ID" value="NZ_JPXS01000020.1"/>
</dbReference>
<evidence type="ECO:0000313" key="13">
    <source>
        <dbReference type="EMBL" id="KGQ32627.1"/>
    </source>
</evidence>
<dbReference type="PRINTS" id="PR00183">
    <property type="entry name" value="ECOLIPORIN"/>
</dbReference>
<keyword evidence="7" id="KW-0406">Ion transport</keyword>
<dbReference type="InterPro" id="IPR033900">
    <property type="entry name" value="Gram_neg_porin_domain"/>
</dbReference>
<dbReference type="Proteomes" id="UP000030526">
    <property type="component" value="Unassembled WGS sequence"/>
</dbReference>
<evidence type="ECO:0000256" key="7">
    <source>
        <dbReference type="ARBA" id="ARBA00023065"/>
    </source>
</evidence>
<evidence type="ECO:0000256" key="1">
    <source>
        <dbReference type="ARBA" id="ARBA00004571"/>
    </source>
</evidence>
<comment type="subcellular location">
    <subcellularLocation>
        <location evidence="1">Cell outer membrane</location>
        <topology evidence="1">Multi-pass membrane protein</topology>
    </subcellularLocation>
</comment>
<evidence type="ECO:0000256" key="10">
    <source>
        <dbReference type="ARBA" id="ARBA00023237"/>
    </source>
</evidence>
<evidence type="ECO:0000256" key="4">
    <source>
        <dbReference type="ARBA" id="ARBA00022452"/>
    </source>
</evidence>
<keyword evidence="10" id="KW-0998">Cell outer membrane</keyword>
<dbReference type="InterPro" id="IPR001897">
    <property type="entry name" value="Porin_gammaproteobac"/>
</dbReference>
<evidence type="ECO:0000256" key="5">
    <source>
        <dbReference type="ARBA" id="ARBA00022692"/>
    </source>
</evidence>
<organism evidence="13 14">
    <name type="scientific">Gallibacterium anatis</name>
    <dbReference type="NCBI Taxonomy" id="750"/>
    <lineage>
        <taxon>Bacteria</taxon>
        <taxon>Pseudomonadati</taxon>
        <taxon>Pseudomonadota</taxon>
        <taxon>Gammaproteobacteria</taxon>
        <taxon>Pasteurellales</taxon>
        <taxon>Pasteurellaceae</taxon>
        <taxon>Gallibacterium</taxon>
    </lineage>
</organism>
<keyword evidence="6 11" id="KW-0732">Signal</keyword>
<evidence type="ECO:0000313" key="14">
    <source>
        <dbReference type="Proteomes" id="UP000030526"/>
    </source>
</evidence>
<dbReference type="SUPFAM" id="SSF56935">
    <property type="entry name" value="Porins"/>
    <property type="match status" value="1"/>
</dbReference>
<dbReference type="EMBL" id="JPXS01000020">
    <property type="protein sequence ID" value="KGQ32627.1"/>
    <property type="molecule type" value="Genomic_DNA"/>
</dbReference>
<evidence type="ECO:0000256" key="6">
    <source>
        <dbReference type="ARBA" id="ARBA00022729"/>
    </source>
</evidence>
<keyword evidence="5" id="KW-0812">Transmembrane</keyword>
<dbReference type="CDD" id="cd00342">
    <property type="entry name" value="gram_neg_porins"/>
    <property type="match status" value="1"/>
</dbReference>
<dbReference type="PANTHER" id="PTHR34501:SF2">
    <property type="entry name" value="OUTER MEMBRANE PORIN F-RELATED"/>
    <property type="match status" value="1"/>
</dbReference>
<dbReference type="GO" id="GO:0046930">
    <property type="term" value="C:pore complex"/>
    <property type="evidence" value="ECO:0007669"/>
    <property type="project" value="UniProtKB-KW"/>
</dbReference>
<comment type="similarity">
    <text evidence="2">Belongs to the Gram-negative porin family.</text>
</comment>
<dbReference type="Gene3D" id="2.40.160.10">
    <property type="entry name" value="Porin"/>
    <property type="match status" value="1"/>
</dbReference>
<keyword evidence="4" id="KW-1134">Transmembrane beta strand</keyword>
<proteinExistence type="inferred from homology"/>
<feature type="domain" description="Porin" evidence="12">
    <location>
        <begin position="7"/>
        <end position="345"/>
    </location>
</feature>